<dbReference type="InterPro" id="IPR011604">
    <property type="entry name" value="PDDEXK-like_dom_sf"/>
</dbReference>
<dbReference type="Pfam" id="PF00580">
    <property type="entry name" value="UvrD-helicase"/>
    <property type="match status" value="1"/>
</dbReference>
<accession>A0A3B0S2U1</accession>
<evidence type="ECO:0000259" key="16">
    <source>
        <dbReference type="PROSITE" id="PS51217"/>
    </source>
</evidence>
<dbReference type="InterPro" id="IPR013986">
    <property type="entry name" value="DExx_box_DNA_helicase_dom_sf"/>
</dbReference>
<evidence type="ECO:0000259" key="15">
    <source>
        <dbReference type="PROSITE" id="PS51198"/>
    </source>
</evidence>
<dbReference type="Gene3D" id="3.90.320.10">
    <property type="match status" value="1"/>
</dbReference>
<feature type="domain" description="UvrD-like helicase C-terminal" evidence="16">
    <location>
        <begin position="297"/>
        <end position="589"/>
    </location>
</feature>
<dbReference type="GO" id="GO:0004527">
    <property type="term" value="F:exonuclease activity"/>
    <property type="evidence" value="ECO:0007669"/>
    <property type="project" value="UniProtKB-KW"/>
</dbReference>
<dbReference type="AlphaFoldDB" id="A0A3B0S2U1"/>
<keyword evidence="8" id="KW-0067">ATP-binding</keyword>
<keyword evidence="7" id="KW-0269">Exonuclease</keyword>
<dbReference type="GO" id="GO:0005829">
    <property type="term" value="C:cytosol"/>
    <property type="evidence" value="ECO:0007669"/>
    <property type="project" value="TreeGrafter"/>
</dbReference>
<comment type="similarity">
    <text evidence="1">Belongs to the helicase family. UvrD subfamily.</text>
</comment>
<evidence type="ECO:0000256" key="6">
    <source>
        <dbReference type="ARBA" id="ARBA00022806"/>
    </source>
</evidence>
<dbReference type="PROSITE" id="PS51217">
    <property type="entry name" value="UVRD_HELICASE_CTER"/>
    <property type="match status" value="1"/>
</dbReference>
<proteinExistence type="inferred from homology"/>
<dbReference type="GO" id="GO:0003677">
    <property type="term" value="F:DNA binding"/>
    <property type="evidence" value="ECO:0007669"/>
    <property type="project" value="UniProtKB-KW"/>
</dbReference>
<evidence type="ECO:0000256" key="2">
    <source>
        <dbReference type="ARBA" id="ARBA00022722"/>
    </source>
</evidence>
<dbReference type="InterPro" id="IPR011335">
    <property type="entry name" value="Restrct_endonuc-II-like"/>
</dbReference>
<evidence type="ECO:0000256" key="8">
    <source>
        <dbReference type="ARBA" id="ARBA00022840"/>
    </source>
</evidence>
<dbReference type="GO" id="GO:0043138">
    <property type="term" value="F:3'-5' DNA helicase activity"/>
    <property type="evidence" value="ECO:0007669"/>
    <property type="project" value="UniProtKB-EC"/>
</dbReference>
<comment type="catalytic activity">
    <reaction evidence="14">
        <text>ATP + H2O = ADP + phosphate + H(+)</text>
        <dbReference type="Rhea" id="RHEA:13065"/>
        <dbReference type="ChEBI" id="CHEBI:15377"/>
        <dbReference type="ChEBI" id="CHEBI:15378"/>
        <dbReference type="ChEBI" id="CHEBI:30616"/>
        <dbReference type="ChEBI" id="CHEBI:43474"/>
        <dbReference type="ChEBI" id="CHEBI:456216"/>
        <dbReference type="EC" id="5.6.2.4"/>
    </reaction>
</comment>
<dbReference type="InterPro" id="IPR000212">
    <property type="entry name" value="DNA_helicase_UvrD/REP"/>
</dbReference>
<dbReference type="InterPro" id="IPR038726">
    <property type="entry name" value="PDDEXK_AddAB-type"/>
</dbReference>
<dbReference type="Gene3D" id="1.10.10.160">
    <property type="match status" value="1"/>
</dbReference>
<dbReference type="SUPFAM" id="SSF52540">
    <property type="entry name" value="P-loop containing nucleoside triphosphate hydrolases"/>
    <property type="match status" value="1"/>
</dbReference>
<dbReference type="EC" id="5.6.2.4" evidence="13"/>
<dbReference type="GO" id="GO:0000725">
    <property type="term" value="P:recombinational repair"/>
    <property type="evidence" value="ECO:0007669"/>
    <property type="project" value="TreeGrafter"/>
</dbReference>
<reference evidence="17" key="1">
    <citation type="submission" date="2018-06" db="EMBL/GenBank/DDBJ databases">
        <authorList>
            <person name="Zhirakovskaya E."/>
        </authorList>
    </citation>
    <scope>NUCLEOTIDE SEQUENCE</scope>
</reference>
<comment type="catalytic activity">
    <reaction evidence="12">
        <text>Couples ATP hydrolysis with the unwinding of duplex DNA by translocating in the 3'-5' direction.</text>
        <dbReference type="EC" id="5.6.2.4"/>
    </reaction>
</comment>
<evidence type="ECO:0000256" key="7">
    <source>
        <dbReference type="ARBA" id="ARBA00022839"/>
    </source>
</evidence>
<dbReference type="InterPro" id="IPR014016">
    <property type="entry name" value="UvrD-like_ATP-bd"/>
</dbReference>
<keyword evidence="2" id="KW-0540">Nuclease</keyword>
<evidence type="ECO:0000256" key="5">
    <source>
        <dbReference type="ARBA" id="ARBA00022801"/>
    </source>
</evidence>
<dbReference type="PROSITE" id="PS51198">
    <property type="entry name" value="UVRD_HELICASE_ATP_BIND"/>
    <property type="match status" value="1"/>
</dbReference>
<feature type="domain" description="UvrD-like helicase ATP-binding" evidence="15">
    <location>
        <begin position="3"/>
        <end position="296"/>
    </location>
</feature>
<evidence type="ECO:0000256" key="4">
    <source>
        <dbReference type="ARBA" id="ARBA00022763"/>
    </source>
</evidence>
<evidence type="ECO:0000256" key="9">
    <source>
        <dbReference type="ARBA" id="ARBA00023125"/>
    </source>
</evidence>
<dbReference type="CDD" id="cd17932">
    <property type="entry name" value="DEXQc_UvrD"/>
    <property type="match status" value="1"/>
</dbReference>
<evidence type="ECO:0000256" key="3">
    <source>
        <dbReference type="ARBA" id="ARBA00022741"/>
    </source>
</evidence>
<dbReference type="InterPro" id="IPR014017">
    <property type="entry name" value="DNA_helicase_UvrD-like_C"/>
</dbReference>
<gene>
    <name evidence="17" type="ORF">MNBD_ACTINO02-1355</name>
</gene>
<dbReference type="PANTHER" id="PTHR11070:SF55">
    <property type="entry name" value="DNA 3'-5' HELICASE"/>
    <property type="match status" value="1"/>
</dbReference>
<dbReference type="SUPFAM" id="SSF52980">
    <property type="entry name" value="Restriction endonuclease-like"/>
    <property type="match status" value="1"/>
</dbReference>
<keyword evidence="4" id="KW-0227">DNA damage</keyword>
<dbReference type="GO" id="GO:0033202">
    <property type="term" value="C:DNA helicase complex"/>
    <property type="evidence" value="ECO:0007669"/>
    <property type="project" value="TreeGrafter"/>
</dbReference>
<dbReference type="GO" id="GO:0005524">
    <property type="term" value="F:ATP binding"/>
    <property type="evidence" value="ECO:0007669"/>
    <property type="project" value="UniProtKB-KW"/>
</dbReference>
<organism evidence="17">
    <name type="scientific">hydrothermal vent metagenome</name>
    <dbReference type="NCBI Taxonomy" id="652676"/>
    <lineage>
        <taxon>unclassified sequences</taxon>
        <taxon>metagenomes</taxon>
        <taxon>ecological metagenomes</taxon>
    </lineage>
</organism>
<dbReference type="Gene3D" id="1.10.486.10">
    <property type="entry name" value="PCRA, domain 4"/>
    <property type="match status" value="1"/>
</dbReference>
<keyword evidence="11" id="KW-0413">Isomerase</keyword>
<name>A0A3B0S2U1_9ZZZZ</name>
<dbReference type="PANTHER" id="PTHR11070">
    <property type="entry name" value="UVRD / RECB / PCRA DNA HELICASE FAMILY MEMBER"/>
    <property type="match status" value="1"/>
</dbReference>
<evidence type="ECO:0000256" key="1">
    <source>
        <dbReference type="ARBA" id="ARBA00009922"/>
    </source>
</evidence>
<dbReference type="EMBL" id="UOEK01000131">
    <property type="protein sequence ID" value="VAV98112.1"/>
    <property type="molecule type" value="Genomic_DNA"/>
</dbReference>
<keyword evidence="10" id="KW-0234">DNA repair</keyword>
<keyword evidence="9" id="KW-0238">DNA-binding</keyword>
<dbReference type="Pfam" id="PF13361">
    <property type="entry name" value="UvrD_C"/>
    <property type="match status" value="1"/>
</dbReference>
<dbReference type="InterPro" id="IPR027417">
    <property type="entry name" value="P-loop_NTPase"/>
</dbReference>
<evidence type="ECO:0000313" key="17">
    <source>
        <dbReference type="EMBL" id="VAV98112.1"/>
    </source>
</evidence>
<sequence length="1018" mass="111234">MTIVPSPEQQAIIGAPLSPLRVAAGAGTGKTTTIVERLVRIIGDGVQPERALGLTFSNKAAEELVERLRERLPAFVAEGRDVEVSTYHGFAYGLLREFGALVHVDSDARIIGPGFTIGLYERALRTGTYTALDLTSPSSRLREAAQLGQQLAANLVDPQTVPPGDDEVTTQRYELAGIVARYQSIKDSLGVLDYSDLIARAHELVTTFPEIGATVRDRYDTALLDEYQDTDPAQRLLLQSIFGAGFPLTAVGDADQTIYEWRGASLDNFEGFASHFPDASGKLAPTLPLTINRRSGQLILDVANTVRRHLHDGESGQLRPAEDAPPATVTARRFLSLYEEAAWIAGEVTRLVDEEGVARNDIAILVRKNRSIGLLRQALEDADIPVDVASIGGLLHVPIIADLHAWLRLLADPQDSVAFARILLGYRFRLGLGDLATIVRWTRTKHPEVRTDTEATSLVEATESLDDIDELSAEARNRLDEFFTIYRSLLVDAQRSPLATLCRNVLDHMAVWLEVDALSPAAALSARLNVYRFLDLADEWSPLEGRPSLEAFVAYLEILSDESAAAELDTARPSTDDAVHLLTVHRSKGLEWDTVFLPSLDTGVFPSRSSGYDNPLTRAQCLPYETRLDSAALPILTGKINTDRDALKELHAAQEWRTAYVAVTRARRRLYATGAHWHLGMKPKAPSALYDTITSVPGVTVVPDPEFGEQPERLTVAAQGVAPDPHFPTGWRQALRSAADGDSLRPDEPILSDAYDAAMEQLGLHLDGLPDPSAEPAVARVADLSVTSLVTLGSCPKRFYWSHVDPLPRRRTTAMAAGTALHRRIELHNRGTIGFDDVVMPDVVEVADVDHDRGEGAFAAFQSSPFGTTTPIFTEVAIDVRLETGRVRGRIDAVYAFDDESWEIVDYKSGRPRTDDTRFLQLGAYALAIRDGALGTPPKRLSASFVYLGGGNLVHDKIEVTSAWLENKRTAIEDLLEHAIGDDFPTNPTPACQYCDFLQFCSAGTAFIAAGDAERGNV</sequence>
<evidence type="ECO:0000256" key="10">
    <source>
        <dbReference type="ARBA" id="ARBA00023204"/>
    </source>
</evidence>
<evidence type="ECO:0000256" key="14">
    <source>
        <dbReference type="ARBA" id="ARBA00048988"/>
    </source>
</evidence>
<keyword evidence="3" id="KW-0547">Nucleotide-binding</keyword>
<keyword evidence="6" id="KW-0347">Helicase</keyword>
<dbReference type="Pfam" id="PF12705">
    <property type="entry name" value="PDDEXK_1"/>
    <property type="match status" value="1"/>
</dbReference>
<keyword evidence="5" id="KW-0378">Hydrolase</keyword>
<evidence type="ECO:0000256" key="12">
    <source>
        <dbReference type="ARBA" id="ARBA00034617"/>
    </source>
</evidence>
<dbReference type="Gene3D" id="3.40.50.300">
    <property type="entry name" value="P-loop containing nucleotide triphosphate hydrolases"/>
    <property type="match status" value="3"/>
</dbReference>
<protein>
    <recommendedName>
        <fullName evidence="13">DNA 3'-5' helicase</fullName>
        <ecNumber evidence="13">5.6.2.4</ecNumber>
    </recommendedName>
</protein>
<evidence type="ECO:0000256" key="13">
    <source>
        <dbReference type="ARBA" id="ARBA00034808"/>
    </source>
</evidence>
<evidence type="ECO:0000256" key="11">
    <source>
        <dbReference type="ARBA" id="ARBA00023235"/>
    </source>
</evidence>